<accession>A0ABR7XGB3</accession>
<comment type="caution">
    <text evidence="2">The sequence shown here is derived from an EMBL/GenBank/DDBJ whole genome shotgun (WGS) entry which is preliminary data.</text>
</comment>
<feature type="chain" id="PRO_5046344511" description="Carboxypeptidase regulatory-like domain-containing protein" evidence="1">
    <location>
        <begin position="25"/>
        <end position="228"/>
    </location>
</feature>
<sequence>MIPHLLNRKLIWFFLLLLSSCSLESPVPTDVVIEGRITTDGGAKPMAAMWVKLIKDRPVSLDVNELTTKTDDKGFYRFKFKANHQLNERVYGLSYNISTADNDPYFCSSNYFRIGHLPSADTTLVYNFDIPRKTAIHCVYNDPVKAREFELNTIFKFTCGLVSDSNRFMNSTGAASMVYTENPLYIPAHTPVIAVTRGIDRKLNKALEQMDTIMVAYGTNYTHRIELR</sequence>
<organism evidence="2 3">
    <name type="scientific">Pontibacter aquaedesilientis</name>
    <dbReference type="NCBI Taxonomy" id="2766980"/>
    <lineage>
        <taxon>Bacteria</taxon>
        <taxon>Pseudomonadati</taxon>
        <taxon>Bacteroidota</taxon>
        <taxon>Cytophagia</taxon>
        <taxon>Cytophagales</taxon>
        <taxon>Hymenobacteraceae</taxon>
        <taxon>Pontibacter</taxon>
    </lineage>
</organism>
<gene>
    <name evidence="2" type="ORF">H9Q13_09125</name>
</gene>
<feature type="signal peptide" evidence="1">
    <location>
        <begin position="1"/>
        <end position="24"/>
    </location>
</feature>
<evidence type="ECO:0000313" key="2">
    <source>
        <dbReference type="EMBL" id="MBD1397325.1"/>
    </source>
</evidence>
<evidence type="ECO:0008006" key="4">
    <source>
        <dbReference type="Google" id="ProtNLM"/>
    </source>
</evidence>
<evidence type="ECO:0000313" key="3">
    <source>
        <dbReference type="Proteomes" id="UP000625551"/>
    </source>
</evidence>
<keyword evidence="3" id="KW-1185">Reference proteome</keyword>
<reference evidence="2 3" key="1">
    <citation type="submission" date="2020-09" db="EMBL/GenBank/DDBJ databases">
        <title>Genome sequencing and assembly of Pontibacter sp.</title>
        <authorList>
            <person name="Chhetri G."/>
        </authorList>
    </citation>
    <scope>NUCLEOTIDE SEQUENCE [LARGE SCALE GENOMIC DNA]</scope>
    <source>
        <strain evidence="2 3">JH31</strain>
    </source>
</reference>
<dbReference type="EMBL" id="JACXAJ010000003">
    <property type="protein sequence ID" value="MBD1397325.1"/>
    <property type="molecule type" value="Genomic_DNA"/>
</dbReference>
<keyword evidence="1" id="KW-0732">Signal</keyword>
<dbReference type="RefSeq" id="WP_191183488.1">
    <property type="nucleotide sequence ID" value="NZ_JACXAJ010000003.1"/>
</dbReference>
<protein>
    <recommendedName>
        <fullName evidence="4">Carboxypeptidase regulatory-like domain-containing protein</fullName>
    </recommendedName>
</protein>
<name>A0ABR7XGB3_9BACT</name>
<dbReference type="Proteomes" id="UP000625551">
    <property type="component" value="Unassembled WGS sequence"/>
</dbReference>
<proteinExistence type="predicted"/>
<evidence type="ECO:0000256" key="1">
    <source>
        <dbReference type="SAM" id="SignalP"/>
    </source>
</evidence>